<dbReference type="EC" id="2.7.11.1" evidence="1"/>
<evidence type="ECO:0000256" key="6">
    <source>
        <dbReference type="ARBA" id="ARBA00022840"/>
    </source>
</evidence>
<dbReference type="PROSITE" id="PS00108">
    <property type="entry name" value="PROTEIN_KINASE_ST"/>
    <property type="match status" value="1"/>
</dbReference>
<dbReference type="PROSITE" id="PS50011">
    <property type="entry name" value="PROTEIN_KINASE_DOM"/>
    <property type="match status" value="1"/>
</dbReference>
<dbReference type="Proteomes" id="UP000707451">
    <property type="component" value="Unassembled WGS sequence"/>
</dbReference>
<dbReference type="SUPFAM" id="SSF56112">
    <property type="entry name" value="Protein kinase-like (PK-like)"/>
    <property type="match status" value="1"/>
</dbReference>
<dbReference type="Pfam" id="PF00069">
    <property type="entry name" value="Pkinase"/>
    <property type="match status" value="1"/>
</dbReference>
<dbReference type="InterPro" id="IPR011009">
    <property type="entry name" value="Kinase-like_dom_sf"/>
</dbReference>
<comment type="catalytic activity">
    <reaction evidence="7">
        <text>L-threonyl-[protein] + ATP = O-phospho-L-threonyl-[protein] + ADP + H(+)</text>
        <dbReference type="Rhea" id="RHEA:46608"/>
        <dbReference type="Rhea" id="RHEA-COMP:11060"/>
        <dbReference type="Rhea" id="RHEA-COMP:11605"/>
        <dbReference type="ChEBI" id="CHEBI:15378"/>
        <dbReference type="ChEBI" id="CHEBI:30013"/>
        <dbReference type="ChEBI" id="CHEBI:30616"/>
        <dbReference type="ChEBI" id="CHEBI:61977"/>
        <dbReference type="ChEBI" id="CHEBI:456216"/>
        <dbReference type="EC" id="2.7.11.1"/>
    </reaction>
</comment>
<keyword evidence="2" id="KW-0723">Serine/threonine-protein kinase</keyword>
<evidence type="ECO:0000256" key="5">
    <source>
        <dbReference type="ARBA" id="ARBA00022777"/>
    </source>
</evidence>
<evidence type="ECO:0000259" key="9">
    <source>
        <dbReference type="PROSITE" id="PS50011"/>
    </source>
</evidence>
<dbReference type="GO" id="GO:0005524">
    <property type="term" value="F:ATP binding"/>
    <property type="evidence" value="ECO:0007669"/>
    <property type="project" value="UniProtKB-KW"/>
</dbReference>
<dbReference type="InterPro" id="IPR000719">
    <property type="entry name" value="Prot_kinase_dom"/>
</dbReference>
<dbReference type="OrthoDB" id="412517at2759"/>
<dbReference type="PANTHER" id="PTHR24361">
    <property type="entry name" value="MITOGEN-ACTIVATED KINASE KINASE KINASE"/>
    <property type="match status" value="1"/>
</dbReference>
<keyword evidence="4" id="KW-0547">Nucleotide-binding</keyword>
<reference evidence="10" key="1">
    <citation type="submission" date="2021-06" db="EMBL/GenBank/DDBJ databases">
        <title>Genome Sequence of Mortierella hyaline Strain SCG-10, a Cold-Adapted, Nitrate-Reducing Fungus Isolated from Soil in Minnesota, USA.</title>
        <authorList>
            <person name="Aldossari N."/>
        </authorList>
    </citation>
    <scope>NUCLEOTIDE SEQUENCE</scope>
    <source>
        <strain evidence="10">SCG-10</strain>
    </source>
</reference>
<feature type="domain" description="Protein kinase" evidence="9">
    <location>
        <begin position="1"/>
        <end position="94"/>
    </location>
</feature>
<evidence type="ECO:0000256" key="8">
    <source>
        <dbReference type="ARBA" id="ARBA00048679"/>
    </source>
</evidence>
<evidence type="ECO:0000256" key="1">
    <source>
        <dbReference type="ARBA" id="ARBA00012513"/>
    </source>
</evidence>
<evidence type="ECO:0000256" key="3">
    <source>
        <dbReference type="ARBA" id="ARBA00022679"/>
    </source>
</evidence>
<gene>
    <name evidence="10" type="ORF">KI688_002612</name>
</gene>
<evidence type="ECO:0000313" key="10">
    <source>
        <dbReference type="EMBL" id="KAG9065288.1"/>
    </source>
</evidence>
<dbReference type="GO" id="GO:0004674">
    <property type="term" value="F:protein serine/threonine kinase activity"/>
    <property type="evidence" value="ECO:0007669"/>
    <property type="project" value="UniProtKB-KW"/>
</dbReference>
<sequence length="94" mass="10474">MPLLRGIFIFDFAVSRDLHAEFARGRGSENMMGLPDADVSKWMWQVLEASIYLHNGLDVVHRDLKPANILLDAQGNARVADFGSSFVLSQGLEK</sequence>
<name>A0A9P8BRI5_9FUNG</name>
<accession>A0A9P8BRI5</accession>
<dbReference type="InterPro" id="IPR053235">
    <property type="entry name" value="Ser_Thr_kinase"/>
</dbReference>
<dbReference type="InterPro" id="IPR008271">
    <property type="entry name" value="Ser/Thr_kinase_AS"/>
</dbReference>
<dbReference type="EMBL" id="JAHRHY010000012">
    <property type="protein sequence ID" value="KAG9065288.1"/>
    <property type="molecule type" value="Genomic_DNA"/>
</dbReference>
<dbReference type="AlphaFoldDB" id="A0A9P8BRI5"/>
<keyword evidence="11" id="KW-1185">Reference proteome</keyword>
<protein>
    <recommendedName>
        <fullName evidence="1">non-specific serine/threonine protein kinase</fullName>
        <ecNumber evidence="1">2.7.11.1</ecNumber>
    </recommendedName>
</protein>
<evidence type="ECO:0000256" key="7">
    <source>
        <dbReference type="ARBA" id="ARBA00047899"/>
    </source>
</evidence>
<proteinExistence type="predicted"/>
<keyword evidence="6" id="KW-0067">ATP-binding</keyword>
<dbReference type="GO" id="GO:0005737">
    <property type="term" value="C:cytoplasm"/>
    <property type="evidence" value="ECO:0007669"/>
    <property type="project" value="TreeGrafter"/>
</dbReference>
<keyword evidence="3" id="KW-0808">Transferase</keyword>
<keyword evidence="5" id="KW-0418">Kinase</keyword>
<organism evidence="10 11">
    <name type="scientific">Linnemannia hyalina</name>
    <dbReference type="NCBI Taxonomy" id="64524"/>
    <lineage>
        <taxon>Eukaryota</taxon>
        <taxon>Fungi</taxon>
        <taxon>Fungi incertae sedis</taxon>
        <taxon>Mucoromycota</taxon>
        <taxon>Mortierellomycotina</taxon>
        <taxon>Mortierellomycetes</taxon>
        <taxon>Mortierellales</taxon>
        <taxon>Mortierellaceae</taxon>
        <taxon>Linnemannia</taxon>
    </lineage>
</organism>
<dbReference type="Gene3D" id="1.10.510.10">
    <property type="entry name" value="Transferase(Phosphotransferase) domain 1"/>
    <property type="match status" value="1"/>
</dbReference>
<evidence type="ECO:0000313" key="11">
    <source>
        <dbReference type="Proteomes" id="UP000707451"/>
    </source>
</evidence>
<comment type="catalytic activity">
    <reaction evidence="8">
        <text>L-seryl-[protein] + ATP = O-phospho-L-seryl-[protein] + ADP + H(+)</text>
        <dbReference type="Rhea" id="RHEA:17989"/>
        <dbReference type="Rhea" id="RHEA-COMP:9863"/>
        <dbReference type="Rhea" id="RHEA-COMP:11604"/>
        <dbReference type="ChEBI" id="CHEBI:15378"/>
        <dbReference type="ChEBI" id="CHEBI:29999"/>
        <dbReference type="ChEBI" id="CHEBI:30616"/>
        <dbReference type="ChEBI" id="CHEBI:83421"/>
        <dbReference type="ChEBI" id="CHEBI:456216"/>
        <dbReference type="EC" id="2.7.11.1"/>
    </reaction>
</comment>
<evidence type="ECO:0000256" key="4">
    <source>
        <dbReference type="ARBA" id="ARBA00022741"/>
    </source>
</evidence>
<comment type="caution">
    <text evidence="10">The sequence shown here is derived from an EMBL/GenBank/DDBJ whole genome shotgun (WGS) entry which is preliminary data.</text>
</comment>
<dbReference type="PANTHER" id="PTHR24361:SF433">
    <property type="entry name" value="PROTEIN KINASE DOMAIN-CONTAINING PROTEIN"/>
    <property type="match status" value="1"/>
</dbReference>
<evidence type="ECO:0000256" key="2">
    <source>
        <dbReference type="ARBA" id="ARBA00022527"/>
    </source>
</evidence>